<dbReference type="InterPro" id="IPR050300">
    <property type="entry name" value="GDXG_lipolytic_enzyme"/>
</dbReference>
<keyword evidence="4" id="KW-1185">Reference proteome</keyword>
<dbReference type="InterPro" id="IPR013094">
    <property type="entry name" value="AB_hydrolase_3"/>
</dbReference>
<accession>A0ABR2URU5</accession>
<keyword evidence="1 3" id="KW-0378">Hydrolase</keyword>
<dbReference type="EMBL" id="JARVKF010000399">
    <property type="protein sequence ID" value="KAK9417364.1"/>
    <property type="molecule type" value="Genomic_DNA"/>
</dbReference>
<comment type="caution">
    <text evidence="3">The sequence shown here is derived from an EMBL/GenBank/DDBJ whole genome shotgun (WGS) entry which is preliminary data.</text>
</comment>
<dbReference type="InterPro" id="IPR029058">
    <property type="entry name" value="AB_hydrolase_fold"/>
</dbReference>
<dbReference type="PANTHER" id="PTHR48081:SF8">
    <property type="entry name" value="ALPHA_BETA HYDROLASE FOLD-3 DOMAIN-CONTAINING PROTEIN-RELATED"/>
    <property type="match status" value="1"/>
</dbReference>
<dbReference type="Proteomes" id="UP001408356">
    <property type="component" value="Unassembled WGS sequence"/>
</dbReference>
<dbReference type="Pfam" id="PF07859">
    <property type="entry name" value="Abhydrolase_3"/>
    <property type="match status" value="1"/>
</dbReference>
<evidence type="ECO:0000313" key="3">
    <source>
        <dbReference type="EMBL" id="KAK9417364.1"/>
    </source>
</evidence>
<reference evidence="3 4" key="1">
    <citation type="journal article" date="2024" name="J. Plant Pathol.">
        <title>Sequence and assembly of the genome of Seiridium unicorne, isolate CBS 538.82, causal agent of cypress canker disease.</title>
        <authorList>
            <person name="Scali E."/>
            <person name="Rocca G.D."/>
            <person name="Danti R."/>
            <person name="Garbelotto M."/>
            <person name="Barberini S."/>
            <person name="Baroncelli R."/>
            <person name="Emiliani G."/>
        </authorList>
    </citation>
    <scope>NUCLEOTIDE SEQUENCE [LARGE SCALE GENOMIC DNA]</scope>
    <source>
        <strain evidence="3 4">BM-138-508</strain>
    </source>
</reference>
<feature type="domain" description="Alpha/beta hydrolase fold-3" evidence="2">
    <location>
        <begin position="129"/>
        <end position="342"/>
    </location>
</feature>
<evidence type="ECO:0000256" key="1">
    <source>
        <dbReference type="ARBA" id="ARBA00022801"/>
    </source>
</evidence>
<evidence type="ECO:0000313" key="4">
    <source>
        <dbReference type="Proteomes" id="UP001408356"/>
    </source>
</evidence>
<name>A0ABR2URU5_9PEZI</name>
<dbReference type="PANTHER" id="PTHR48081">
    <property type="entry name" value="AB HYDROLASE SUPERFAMILY PROTEIN C4A8.06C"/>
    <property type="match status" value="1"/>
</dbReference>
<organism evidence="3 4">
    <name type="scientific">Seiridium unicorne</name>
    <dbReference type="NCBI Taxonomy" id="138068"/>
    <lineage>
        <taxon>Eukaryota</taxon>
        <taxon>Fungi</taxon>
        <taxon>Dikarya</taxon>
        <taxon>Ascomycota</taxon>
        <taxon>Pezizomycotina</taxon>
        <taxon>Sordariomycetes</taxon>
        <taxon>Xylariomycetidae</taxon>
        <taxon>Amphisphaeriales</taxon>
        <taxon>Sporocadaceae</taxon>
        <taxon>Seiridium</taxon>
    </lineage>
</organism>
<proteinExistence type="predicted"/>
<dbReference type="Gene3D" id="3.40.50.1820">
    <property type="entry name" value="alpha/beta hydrolase"/>
    <property type="match status" value="1"/>
</dbReference>
<dbReference type="GO" id="GO:0016787">
    <property type="term" value="F:hydrolase activity"/>
    <property type="evidence" value="ECO:0007669"/>
    <property type="project" value="UniProtKB-KW"/>
</dbReference>
<sequence length="375" mass="41485">MAPTWSSQPYKALYTAFFMLKLPLFLVKTLIHNLLPSGRPHSEWSLKMAFINAYLKAGFIYQEAIRDQRAPQLTPGKTGDRFQTIQPPPTSSRVLVAPCDSENVKREPVTGCWWPTPLRQEEAKDQKVVLYVPGGAFVLGWDIETLVKDIGTTMARHLKGSKTFYVQYRLARDTGSCFPAALQDIIVVYWHFLSLGVKPENMILCGDSAGGSLVLSAVRYLDTYKSVTGLSTPAGVMSFSPWVHVTREAGREWDASRNSDKDFLPASLLQWGAESYLPGDISPDIEPYISPLHKPYKSSVPIFLHAGAVEGLHDQAEEFAKEMADAGSSIRFHSTKLAPHDLLLLHGVVGWTAELDKAVADGFNLIGWDTLSSSS</sequence>
<evidence type="ECO:0000259" key="2">
    <source>
        <dbReference type="Pfam" id="PF07859"/>
    </source>
</evidence>
<gene>
    <name evidence="3" type="ORF">SUNI508_08944</name>
</gene>
<dbReference type="SUPFAM" id="SSF53474">
    <property type="entry name" value="alpha/beta-Hydrolases"/>
    <property type="match status" value="1"/>
</dbReference>
<protein>
    <submittedName>
        <fullName evidence="3">Alpha/beta hydrolase fold-3 domain-containing protein</fullName>
    </submittedName>
</protein>